<dbReference type="EMBL" id="JASJQH010000172">
    <property type="protein sequence ID" value="KAK9766259.1"/>
    <property type="molecule type" value="Genomic_DNA"/>
</dbReference>
<name>A0ABR2WXL4_9FUNG</name>
<proteinExistence type="predicted"/>
<feature type="region of interest" description="Disordered" evidence="1">
    <location>
        <begin position="238"/>
        <end position="292"/>
    </location>
</feature>
<comment type="caution">
    <text evidence="2">The sequence shown here is derived from an EMBL/GenBank/DDBJ whole genome shotgun (WGS) entry which is preliminary data.</text>
</comment>
<organism evidence="2 3">
    <name type="scientific">Basidiobolus ranarum</name>
    <dbReference type="NCBI Taxonomy" id="34480"/>
    <lineage>
        <taxon>Eukaryota</taxon>
        <taxon>Fungi</taxon>
        <taxon>Fungi incertae sedis</taxon>
        <taxon>Zoopagomycota</taxon>
        <taxon>Entomophthoromycotina</taxon>
        <taxon>Basidiobolomycetes</taxon>
        <taxon>Basidiobolales</taxon>
        <taxon>Basidiobolaceae</taxon>
        <taxon>Basidiobolus</taxon>
    </lineage>
</organism>
<accession>A0ABR2WXL4</accession>
<evidence type="ECO:0000313" key="3">
    <source>
        <dbReference type="Proteomes" id="UP001479436"/>
    </source>
</evidence>
<keyword evidence="3" id="KW-1185">Reference proteome</keyword>
<evidence type="ECO:0000313" key="2">
    <source>
        <dbReference type="EMBL" id="KAK9766259.1"/>
    </source>
</evidence>
<reference evidence="2 3" key="1">
    <citation type="submission" date="2023-04" db="EMBL/GenBank/DDBJ databases">
        <title>Genome of Basidiobolus ranarum AG-B5.</title>
        <authorList>
            <person name="Stajich J.E."/>
            <person name="Carter-House D."/>
            <person name="Gryganskyi A."/>
        </authorList>
    </citation>
    <scope>NUCLEOTIDE SEQUENCE [LARGE SCALE GENOMIC DNA]</scope>
    <source>
        <strain evidence="2 3">AG-B5</strain>
    </source>
</reference>
<dbReference type="InterPro" id="IPR013922">
    <property type="entry name" value="Cyclin_PHO80-like"/>
</dbReference>
<feature type="compositionally biased region" description="Basic residues" evidence="1">
    <location>
        <begin position="254"/>
        <end position="266"/>
    </location>
</feature>
<dbReference type="Gene3D" id="1.10.472.10">
    <property type="entry name" value="Cyclin-like"/>
    <property type="match status" value="1"/>
</dbReference>
<gene>
    <name evidence="2" type="primary">PCL7_4</name>
    <name evidence="2" type="ORF">K7432_004780</name>
</gene>
<dbReference type="Pfam" id="PF08613">
    <property type="entry name" value="Cyclin"/>
    <property type="match status" value="1"/>
</dbReference>
<dbReference type="Proteomes" id="UP001479436">
    <property type="component" value="Unassembled WGS sequence"/>
</dbReference>
<dbReference type="CDD" id="cd20558">
    <property type="entry name" value="CYCLIN_ScPCL7-like"/>
    <property type="match status" value="1"/>
</dbReference>
<evidence type="ECO:0000256" key="1">
    <source>
        <dbReference type="SAM" id="MobiDB-lite"/>
    </source>
</evidence>
<dbReference type="PANTHER" id="PTHR15615:SF94">
    <property type="entry name" value="PHO85 CYCLIN-6-RELATED"/>
    <property type="match status" value="1"/>
</dbReference>
<sequence length="292" mass="33363">MKTFDLANFPTSDTVTILSNFLDRLTKVNSHLVTPLTDPNTDSLTCPSYTPFHAKSLPNIDIHLYLSRILKYCPCSNECFLALLVYFDRMAQFKDEARPHKRPFAIDAYNVHRLVIVGIMVASKFFSDVYYTNVRYAKVGGIPVKELNVLELEFLRLNQYQMNVSVTELQLYADQLLNFSTVEKSFSAEISDERTAKQSVENEPVSATSVTNIHAQKIGSTQESSEEYKRSTNPLILMGRKPSEKNLESPLSKSPRRAHIKSKRNKWNQDWCHTRFPSQRTVDEGHVASPVH</sequence>
<protein>
    <submittedName>
        <fullName evidence="2">Cyclin-like protein interacting with PHO85</fullName>
    </submittedName>
</protein>
<dbReference type="PANTHER" id="PTHR15615">
    <property type="match status" value="1"/>
</dbReference>